<dbReference type="NCBIfam" id="TIGR00328">
    <property type="entry name" value="flhB"/>
    <property type="match status" value="1"/>
</dbReference>
<feature type="transmembrane region" description="Helical" evidence="8">
    <location>
        <begin position="144"/>
        <end position="166"/>
    </location>
</feature>
<dbReference type="InterPro" id="IPR006135">
    <property type="entry name" value="T3SS_substrate_exporter"/>
</dbReference>
<comment type="caution">
    <text evidence="9">The sequence shown here is derived from an EMBL/GenBank/DDBJ whole genome shotgun (WGS) entry which is preliminary data.</text>
</comment>
<keyword evidence="8" id="KW-1006">Bacterial flagellum protein export</keyword>
<evidence type="ECO:0000256" key="8">
    <source>
        <dbReference type="RuleBase" id="RU364091"/>
    </source>
</evidence>
<evidence type="ECO:0000313" key="10">
    <source>
        <dbReference type="Proteomes" id="UP000776276"/>
    </source>
</evidence>
<evidence type="ECO:0000256" key="3">
    <source>
        <dbReference type="ARBA" id="ARBA00022475"/>
    </source>
</evidence>
<keyword evidence="8" id="KW-1005">Bacterial flagellum biogenesis</keyword>
<keyword evidence="8" id="KW-0653">Protein transport</keyword>
<evidence type="ECO:0000256" key="4">
    <source>
        <dbReference type="ARBA" id="ARBA00022692"/>
    </source>
</evidence>
<dbReference type="EMBL" id="JAHKRT010000006">
    <property type="protein sequence ID" value="MBU3078613.1"/>
    <property type="molecule type" value="Genomic_DNA"/>
</dbReference>
<reference evidence="9 10" key="1">
    <citation type="submission" date="2021-06" db="EMBL/GenBank/DDBJ databases">
        <title>Sphingomonas sp. XMGL2, whole genome shotgun sequencing project.</title>
        <authorList>
            <person name="Zhao G."/>
            <person name="Shen L."/>
        </authorList>
    </citation>
    <scope>NUCLEOTIDE SEQUENCE [LARGE SCALE GENOMIC DNA]</scope>
    <source>
        <strain evidence="9 10">XMGL2</strain>
    </source>
</reference>
<gene>
    <name evidence="8 9" type="primary">flhB</name>
    <name evidence="9" type="ORF">KOF26_12105</name>
</gene>
<keyword evidence="9" id="KW-0969">Cilium</keyword>
<proteinExistence type="inferred from homology"/>
<evidence type="ECO:0000313" key="9">
    <source>
        <dbReference type="EMBL" id="MBU3078613.1"/>
    </source>
</evidence>
<keyword evidence="4 8" id="KW-0812">Transmembrane</keyword>
<dbReference type="Proteomes" id="UP000776276">
    <property type="component" value="Unassembled WGS sequence"/>
</dbReference>
<dbReference type="Pfam" id="PF01312">
    <property type="entry name" value="Bac_export_2"/>
    <property type="match status" value="1"/>
</dbReference>
<evidence type="ECO:0000256" key="6">
    <source>
        <dbReference type="ARBA" id="ARBA00023136"/>
    </source>
</evidence>
<keyword evidence="9" id="KW-0282">Flagellum</keyword>
<evidence type="ECO:0000256" key="2">
    <source>
        <dbReference type="ARBA" id="ARBA00010690"/>
    </source>
</evidence>
<comment type="subcellular location">
    <subcellularLocation>
        <location evidence="1">Cell membrane</location>
        <topology evidence="1">Multi-pass membrane protein</topology>
    </subcellularLocation>
</comment>
<accession>A0ABS6BJZ0</accession>
<evidence type="ECO:0000256" key="1">
    <source>
        <dbReference type="ARBA" id="ARBA00004651"/>
    </source>
</evidence>
<comment type="similarity">
    <text evidence="2 8">Belongs to the type III secretion exporter family.</text>
</comment>
<sequence length="354" mass="38907">MADKDQKTEDPTSKRLSDARKKGDVITATEFRHAVMLVAVLVLMGSIGTWTLARLGTMFVRLWGNAEDYRLEPTGAQNFAFGIAEHFALAMMPAAGVVVVFALLTSLSQGKPTFAVARLKPKFSKLSPMNGLGRMFSTRSLVDFVKTVAKCAAVIIVATMVLRPKLVAFDQLVGSEPQAVVHTINALVYSLIKAVAMMVAVIAFADFFYQRRAWFAKMRMSKQEIKDEYRQQEGDPKVKGRIRSIQRQRSRQRMMAAVPTASVVITNPTHYAVALKYEHGEMAAPVVVAKGADEVALRIRAVATENKVPIVESPPLARALFASADIDRPIPVEHYAAVAEVIGYVMRLARSKVA</sequence>
<keyword evidence="5 8" id="KW-1133">Transmembrane helix</keyword>
<keyword evidence="8" id="KW-0813">Transport</keyword>
<evidence type="ECO:0000256" key="7">
    <source>
        <dbReference type="ARBA" id="ARBA00025078"/>
    </source>
</evidence>
<protein>
    <recommendedName>
        <fullName evidence="8">Flagellar biosynthetic protein FlhB</fullName>
    </recommendedName>
</protein>
<organism evidence="9 10">
    <name type="scientific">Sphingomonas quercus</name>
    <dbReference type="NCBI Taxonomy" id="2842451"/>
    <lineage>
        <taxon>Bacteria</taxon>
        <taxon>Pseudomonadati</taxon>
        <taxon>Pseudomonadota</taxon>
        <taxon>Alphaproteobacteria</taxon>
        <taxon>Sphingomonadales</taxon>
        <taxon>Sphingomonadaceae</taxon>
        <taxon>Sphingomonas</taxon>
    </lineage>
</organism>
<dbReference type="PANTHER" id="PTHR30531">
    <property type="entry name" value="FLAGELLAR BIOSYNTHETIC PROTEIN FLHB"/>
    <property type="match status" value="1"/>
</dbReference>
<name>A0ABS6BJZ0_9SPHN</name>
<dbReference type="InterPro" id="IPR006136">
    <property type="entry name" value="FlhB"/>
</dbReference>
<feature type="transmembrane region" description="Helical" evidence="8">
    <location>
        <begin position="79"/>
        <end position="104"/>
    </location>
</feature>
<feature type="transmembrane region" description="Helical" evidence="8">
    <location>
        <begin position="186"/>
        <end position="209"/>
    </location>
</feature>
<comment type="function">
    <text evidence="7 8">Required for formation of the rod structure in the basal body of the flagellar apparatus. Together with FliI and FliH, may constitute the export apparatus of flagellin.</text>
</comment>
<keyword evidence="10" id="KW-1185">Reference proteome</keyword>
<keyword evidence="3 8" id="KW-1003">Cell membrane</keyword>
<dbReference type="RefSeq" id="WP_216325132.1">
    <property type="nucleotide sequence ID" value="NZ_JAHKRT010000006.1"/>
</dbReference>
<dbReference type="PANTHER" id="PTHR30531:SF12">
    <property type="entry name" value="FLAGELLAR BIOSYNTHETIC PROTEIN FLHB"/>
    <property type="match status" value="1"/>
</dbReference>
<keyword evidence="9" id="KW-0966">Cell projection</keyword>
<evidence type="ECO:0000256" key="5">
    <source>
        <dbReference type="ARBA" id="ARBA00022989"/>
    </source>
</evidence>
<feature type="transmembrane region" description="Helical" evidence="8">
    <location>
        <begin position="34"/>
        <end position="53"/>
    </location>
</feature>
<keyword evidence="6 8" id="KW-0472">Membrane</keyword>